<feature type="compositionally biased region" description="Pro residues" evidence="3">
    <location>
        <begin position="105"/>
        <end position="115"/>
    </location>
</feature>
<accession>A0A7N0ZVX2</accession>
<evidence type="ECO:0000256" key="3">
    <source>
        <dbReference type="SAM" id="MobiDB-lite"/>
    </source>
</evidence>
<reference evidence="5" key="1">
    <citation type="submission" date="2021-01" db="UniProtKB">
        <authorList>
            <consortium name="EnsemblPlants"/>
        </authorList>
    </citation>
    <scope>IDENTIFICATION</scope>
</reference>
<dbReference type="Proteomes" id="UP000594263">
    <property type="component" value="Unplaced"/>
</dbReference>
<dbReference type="PANTHER" id="PTHR45621">
    <property type="entry name" value="OS01G0588500 PROTEIN-RELATED"/>
    <property type="match status" value="1"/>
</dbReference>
<dbReference type="Pfam" id="PF07714">
    <property type="entry name" value="PK_Tyr_Ser-Thr"/>
    <property type="match status" value="1"/>
</dbReference>
<dbReference type="AlphaFoldDB" id="A0A7N0ZVX2"/>
<dbReference type="InterPro" id="IPR000719">
    <property type="entry name" value="Prot_kinase_dom"/>
</dbReference>
<dbReference type="InterPro" id="IPR001245">
    <property type="entry name" value="Ser-Thr/Tyr_kinase_cat_dom"/>
</dbReference>
<dbReference type="InterPro" id="IPR011009">
    <property type="entry name" value="Kinase-like_dom_sf"/>
</dbReference>
<dbReference type="EnsemblPlants" id="Kaladp0043s0042.1.v1.1">
    <property type="protein sequence ID" value="Kaladp0043s0042.1.v1.1"/>
    <property type="gene ID" value="Kaladp0043s0042.v1.1"/>
</dbReference>
<name>A0A7N0ZVX2_KALFE</name>
<dbReference type="GO" id="GO:0005524">
    <property type="term" value="F:ATP binding"/>
    <property type="evidence" value="ECO:0007669"/>
    <property type="project" value="InterPro"/>
</dbReference>
<evidence type="ECO:0000313" key="6">
    <source>
        <dbReference type="Proteomes" id="UP000594263"/>
    </source>
</evidence>
<evidence type="ECO:0000256" key="1">
    <source>
        <dbReference type="ARBA" id="ARBA00004236"/>
    </source>
</evidence>
<dbReference type="InterPro" id="IPR050823">
    <property type="entry name" value="Plant_Ser_Thr_Prot_Kinase"/>
</dbReference>
<dbReference type="Gene3D" id="3.30.200.20">
    <property type="entry name" value="Phosphorylase Kinase, domain 1"/>
    <property type="match status" value="1"/>
</dbReference>
<organism evidence="5 6">
    <name type="scientific">Kalanchoe fedtschenkoi</name>
    <name type="common">Lavender scallops</name>
    <name type="synonym">South American air plant</name>
    <dbReference type="NCBI Taxonomy" id="63787"/>
    <lineage>
        <taxon>Eukaryota</taxon>
        <taxon>Viridiplantae</taxon>
        <taxon>Streptophyta</taxon>
        <taxon>Embryophyta</taxon>
        <taxon>Tracheophyta</taxon>
        <taxon>Spermatophyta</taxon>
        <taxon>Magnoliopsida</taxon>
        <taxon>eudicotyledons</taxon>
        <taxon>Gunneridae</taxon>
        <taxon>Pentapetalae</taxon>
        <taxon>Saxifragales</taxon>
        <taxon>Crassulaceae</taxon>
        <taxon>Kalanchoe</taxon>
    </lineage>
</organism>
<keyword evidence="2" id="KW-1003">Cell membrane</keyword>
<dbReference type="Gramene" id="Kaladp0043s0042.1.v1.1">
    <property type="protein sequence ID" value="Kaladp0043s0042.1.v1.1"/>
    <property type="gene ID" value="Kaladp0043s0042.v1.1"/>
</dbReference>
<dbReference type="GO" id="GO:0005886">
    <property type="term" value="C:plasma membrane"/>
    <property type="evidence" value="ECO:0007669"/>
    <property type="project" value="UniProtKB-SubCell"/>
</dbReference>
<dbReference type="Gene3D" id="1.10.510.10">
    <property type="entry name" value="Transferase(Phosphotransferase) domain 1"/>
    <property type="match status" value="1"/>
</dbReference>
<sequence>MMGCFTVSKSKTKRQTSFLHRIEHIDHSPTALPEPNIQVRSLQSAPSSFRTRVKPVQPVNRTENNRTRALSAPSSFNDQDALASADYDHHEEMKSRGGSQKEQRPPSPRPLPLPSPHVSGTLKKLESFKSATALSGPLYASGPLPLPPLTTIRHFSFEEISAACHSFYPDRCMSEGVSSTMYKASFGEELSSSRKLEATVSRLHSSTQSLKDFVSEVNTLASLQHPNLCKLLGYHARDGSENRMLVYERLSHGSLDNILYGISDGPPLDWNARMKVALCAAQGLAFLHEEGPFQAMYTEFSTANIQIDKDFSAKLSGYGCVGHIPEAEIINGSVASLPLETLDRGLLTPKSNVWSFGIVLLELVTGRKNLDSRHPKEEMNLVKWSRPFLSDDHRLTLIMDPQLKGRYPTKAGRTVADLIQRCLQKDPSERPTMRIIVDNLKTIQDIKYPARYPLQEPGTGFSKKFIARSPSLNAIVTPVPKTNLYPSPPSRSQYPASYTHLSAPLPMSLPPRACSGLSLDELDRQECGKSSTTLARRTSVEGF</sequence>
<feature type="region of interest" description="Disordered" evidence="3">
    <location>
        <begin position="41"/>
        <end position="120"/>
    </location>
</feature>
<feature type="domain" description="Protein kinase" evidence="4">
    <location>
        <begin position="167"/>
        <end position="443"/>
    </location>
</feature>
<evidence type="ECO:0000259" key="4">
    <source>
        <dbReference type="PROSITE" id="PS50011"/>
    </source>
</evidence>
<dbReference type="SUPFAM" id="SSF56112">
    <property type="entry name" value="Protein kinase-like (PK-like)"/>
    <property type="match status" value="1"/>
</dbReference>
<keyword evidence="6" id="KW-1185">Reference proteome</keyword>
<evidence type="ECO:0000256" key="2">
    <source>
        <dbReference type="ARBA" id="ARBA00022475"/>
    </source>
</evidence>
<keyword evidence="2" id="KW-0472">Membrane</keyword>
<feature type="compositionally biased region" description="Basic and acidic residues" evidence="3">
    <location>
        <begin position="86"/>
        <end position="104"/>
    </location>
</feature>
<comment type="subcellular location">
    <subcellularLocation>
        <location evidence="1">Cell membrane</location>
    </subcellularLocation>
</comment>
<feature type="compositionally biased region" description="Polar residues" evidence="3">
    <location>
        <begin position="41"/>
        <end position="50"/>
    </location>
</feature>
<dbReference type="OMA" id="KNFDSRH"/>
<dbReference type="GO" id="GO:0004672">
    <property type="term" value="F:protein kinase activity"/>
    <property type="evidence" value="ECO:0007669"/>
    <property type="project" value="InterPro"/>
</dbReference>
<dbReference type="PROSITE" id="PS50011">
    <property type="entry name" value="PROTEIN_KINASE_DOM"/>
    <property type="match status" value="1"/>
</dbReference>
<protein>
    <recommendedName>
        <fullName evidence="4">Protein kinase domain-containing protein</fullName>
    </recommendedName>
</protein>
<proteinExistence type="predicted"/>
<evidence type="ECO:0000313" key="5">
    <source>
        <dbReference type="EnsemblPlants" id="Kaladp0043s0042.1.v1.1"/>
    </source>
</evidence>